<evidence type="ECO:0000259" key="1">
    <source>
        <dbReference type="PROSITE" id="PS50097"/>
    </source>
</evidence>
<name>A0A167W667_9AGAM</name>
<dbReference type="SMART" id="SM00225">
    <property type="entry name" value="BTB"/>
    <property type="match status" value="1"/>
</dbReference>
<organism evidence="2 3">
    <name type="scientific">Athelia psychrophila</name>
    <dbReference type="NCBI Taxonomy" id="1759441"/>
    <lineage>
        <taxon>Eukaryota</taxon>
        <taxon>Fungi</taxon>
        <taxon>Dikarya</taxon>
        <taxon>Basidiomycota</taxon>
        <taxon>Agaricomycotina</taxon>
        <taxon>Agaricomycetes</taxon>
        <taxon>Agaricomycetidae</taxon>
        <taxon>Atheliales</taxon>
        <taxon>Atheliaceae</taxon>
        <taxon>Athelia</taxon>
    </lineage>
</organism>
<dbReference type="STRING" id="436010.A0A167W667"/>
<dbReference type="PROSITE" id="PS50097">
    <property type="entry name" value="BTB"/>
    <property type="match status" value="1"/>
</dbReference>
<dbReference type="Proteomes" id="UP000076532">
    <property type="component" value="Unassembled WGS sequence"/>
</dbReference>
<dbReference type="InterPro" id="IPR000210">
    <property type="entry name" value="BTB/POZ_dom"/>
</dbReference>
<feature type="non-terminal residue" evidence="2">
    <location>
        <position position="216"/>
    </location>
</feature>
<dbReference type="SUPFAM" id="SSF54695">
    <property type="entry name" value="POZ domain"/>
    <property type="match status" value="1"/>
</dbReference>
<dbReference type="EMBL" id="KV417821">
    <property type="protein sequence ID" value="KZP05739.1"/>
    <property type="molecule type" value="Genomic_DNA"/>
</dbReference>
<dbReference type="Pfam" id="PF00651">
    <property type="entry name" value="BTB"/>
    <property type="match status" value="1"/>
</dbReference>
<sequence>SSISDTATTAADAPFNDAEADIILRSSDNVEFRVLKFFLSRASSFFRSMFDLPQGDASSDQEMRDAVPVVAMTESASIVNHLLRCCYPLTDVGGVNFENVDDIHAVVQAARKYDVVGVDAIAQSAITAFTWSHPLDVYAIAVQCKWEKKARYAARQCLSKGPPADWPASQAMESMSGGDLHRLHRYFAQCDEAARSTVLYMVWPSWCNQMADCTAC</sequence>
<keyword evidence="3" id="KW-1185">Reference proteome</keyword>
<feature type="domain" description="BTB" evidence="1">
    <location>
        <begin position="20"/>
        <end position="87"/>
    </location>
</feature>
<evidence type="ECO:0000313" key="3">
    <source>
        <dbReference type="Proteomes" id="UP000076532"/>
    </source>
</evidence>
<dbReference type="AlphaFoldDB" id="A0A167W667"/>
<evidence type="ECO:0000313" key="2">
    <source>
        <dbReference type="EMBL" id="KZP05739.1"/>
    </source>
</evidence>
<reference evidence="2 3" key="1">
    <citation type="journal article" date="2016" name="Mol. Biol. Evol.">
        <title>Comparative Genomics of Early-Diverging Mushroom-Forming Fungi Provides Insights into the Origins of Lignocellulose Decay Capabilities.</title>
        <authorList>
            <person name="Nagy L.G."/>
            <person name="Riley R."/>
            <person name="Tritt A."/>
            <person name="Adam C."/>
            <person name="Daum C."/>
            <person name="Floudas D."/>
            <person name="Sun H."/>
            <person name="Yadav J.S."/>
            <person name="Pangilinan J."/>
            <person name="Larsson K.H."/>
            <person name="Matsuura K."/>
            <person name="Barry K."/>
            <person name="Labutti K."/>
            <person name="Kuo R."/>
            <person name="Ohm R.A."/>
            <person name="Bhattacharya S.S."/>
            <person name="Shirouzu T."/>
            <person name="Yoshinaga Y."/>
            <person name="Martin F.M."/>
            <person name="Grigoriev I.V."/>
            <person name="Hibbett D.S."/>
        </authorList>
    </citation>
    <scope>NUCLEOTIDE SEQUENCE [LARGE SCALE GENOMIC DNA]</scope>
    <source>
        <strain evidence="2 3">CBS 109695</strain>
    </source>
</reference>
<proteinExistence type="predicted"/>
<feature type="non-terminal residue" evidence="2">
    <location>
        <position position="1"/>
    </location>
</feature>
<dbReference type="OrthoDB" id="3357985at2759"/>
<dbReference type="InterPro" id="IPR011333">
    <property type="entry name" value="SKP1/BTB/POZ_sf"/>
</dbReference>
<accession>A0A167W667</accession>
<dbReference type="CDD" id="cd18186">
    <property type="entry name" value="BTB_POZ_ZBTB_KLHL-like"/>
    <property type="match status" value="1"/>
</dbReference>
<protein>
    <recommendedName>
        <fullName evidence="1">BTB domain-containing protein</fullName>
    </recommendedName>
</protein>
<gene>
    <name evidence="2" type="ORF">FIBSPDRAFT_678458</name>
</gene>
<dbReference type="Gene3D" id="3.30.710.10">
    <property type="entry name" value="Potassium Channel Kv1.1, Chain A"/>
    <property type="match status" value="1"/>
</dbReference>